<dbReference type="EC" id="2.7.1.100" evidence="3"/>
<keyword evidence="5" id="KW-0547">Nucleotide-binding</keyword>
<keyword evidence="7" id="KW-0067">ATP-binding</keyword>
<dbReference type="PANTHER" id="PTHR34273:SF2">
    <property type="entry name" value="METHYLTHIORIBOSE KINASE"/>
    <property type="match status" value="1"/>
</dbReference>
<dbReference type="InterPro" id="IPR011009">
    <property type="entry name" value="Kinase-like_dom_sf"/>
</dbReference>
<sequence length="409" mass="46837">MAKYDQYFLMKPEDVIEYVKDQLDVFGPDADLECKEIGDGNLNYVFRVWDRKSSASVIVKQSGDTARISDEFKVSIDRNRIEAEALMLEDRLAPGLVPKVYKYDPVMNCTVMDDLSDHQIMRGALIKHEKFPLFADHITTFMVNTLLLTSDVVMDHKEKKDLARRFGSPDLCEITEDLVYTEPFNDYKGRNIVFPPNKEWVEREIYGDQELLLEVSKLKFDFMTRGQALIHGDLHTGSIFVRPDSTKVIDPEFAYYGPMGYDTGNVVANLFFAWANADATIADPAERADYIQWLEKTIVDVVDLFKAKFVKAWDEHATEVLARTPGFREWYLDTVLDDTAAVTGLELSRRILGIAKVKDITSIADEALRLRAERICLTAAKEYIKKRTQFRTGADFVAAFRRAMAQFPR</sequence>
<evidence type="ECO:0000256" key="6">
    <source>
        <dbReference type="ARBA" id="ARBA00022777"/>
    </source>
</evidence>
<dbReference type="RefSeq" id="WP_209467078.1">
    <property type="nucleotide sequence ID" value="NZ_JAGGLG010000020.1"/>
</dbReference>
<proteinExistence type="inferred from homology"/>
<comment type="similarity">
    <text evidence="1">Belongs to the methylthioribose kinase family.</text>
</comment>
<evidence type="ECO:0000313" key="10">
    <source>
        <dbReference type="Proteomes" id="UP001519289"/>
    </source>
</evidence>
<evidence type="ECO:0000256" key="3">
    <source>
        <dbReference type="ARBA" id="ARBA00012128"/>
    </source>
</evidence>
<evidence type="ECO:0000259" key="8">
    <source>
        <dbReference type="Pfam" id="PF01636"/>
    </source>
</evidence>
<dbReference type="GO" id="GO:0046522">
    <property type="term" value="F:S-methyl-5-thioribose kinase activity"/>
    <property type="evidence" value="ECO:0007669"/>
    <property type="project" value="UniProtKB-EC"/>
</dbReference>
<organism evidence="9 10">
    <name type="scientific">Symbiobacterium terraclitae</name>
    <dbReference type="NCBI Taxonomy" id="557451"/>
    <lineage>
        <taxon>Bacteria</taxon>
        <taxon>Bacillati</taxon>
        <taxon>Bacillota</taxon>
        <taxon>Clostridia</taxon>
        <taxon>Eubacteriales</taxon>
        <taxon>Symbiobacteriaceae</taxon>
        <taxon>Symbiobacterium</taxon>
    </lineage>
</organism>
<gene>
    <name evidence="9" type="ORF">J2Z79_002371</name>
</gene>
<dbReference type="Gene3D" id="3.90.1200.10">
    <property type="match status" value="1"/>
</dbReference>
<evidence type="ECO:0000256" key="1">
    <source>
        <dbReference type="ARBA" id="ARBA00010165"/>
    </source>
</evidence>
<comment type="caution">
    <text evidence="9">The sequence shown here is derived from an EMBL/GenBank/DDBJ whole genome shotgun (WGS) entry which is preliminary data.</text>
</comment>
<dbReference type="PIRSF" id="PIRSF031134">
    <property type="entry name" value="MTRK"/>
    <property type="match status" value="1"/>
</dbReference>
<keyword evidence="10" id="KW-1185">Reference proteome</keyword>
<evidence type="ECO:0000256" key="7">
    <source>
        <dbReference type="ARBA" id="ARBA00022840"/>
    </source>
</evidence>
<feature type="domain" description="Aminoglycoside phosphotransferase" evidence="8">
    <location>
        <begin position="227"/>
        <end position="276"/>
    </location>
</feature>
<dbReference type="Gene3D" id="3.30.200.20">
    <property type="entry name" value="Phosphorylase Kinase, domain 1"/>
    <property type="match status" value="1"/>
</dbReference>
<dbReference type="Proteomes" id="UP001519289">
    <property type="component" value="Unassembled WGS sequence"/>
</dbReference>
<dbReference type="NCBIfam" id="TIGR01767">
    <property type="entry name" value="MTRK"/>
    <property type="match status" value="1"/>
</dbReference>
<protein>
    <recommendedName>
        <fullName evidence="3">S-methyl-5-thioribose kinase</fullName>
        <ecNumber evidence="3">2.7.1.100</ecNumber>
    </recommendedName>
</protein>
<keyword evidence="6 9" id="KW-0418">Kinase</keyword>
<dbReference type="PANTHER" id="PTHR34273">
    <property type="entry name" value="METHYLTHIORIBOSE KINASE"/>
    <property type="match status" value="1"/>
</dbReference>
<keyword evidence="4 9" id="KW-0808">Transferase</keyword>
<evidence type="ECO:0000313" key="9">
    <source>
        <dbReference type="EMBL" id="MBP2018955.1"/>
    </source>
</evidence>
<dbReference type="Pfam" id="PF01636">
    <property type="entry name" value="APH"/>
    <property type="match status" value="1"/>
</dbReference>
<dbReference type="InterPro" id="IPR002575">
    <property type="entry name" value="Aminoglycoside_PTrfase"/>
</dbReference>
<dbReference type="EMBL" id="JAGGLG010000020">
    <property type="protein sequence ID" value="MBP2018955.1"/>
    <property type="molecule type" value="Genomic_DNA"/>
</dbReference>
<reference evidence="9 10" key="1">
    <citation type="submission" date="2021-03" db="EMBL/GenBank/DDBJ databases">
        <title>Genomic Encyclopedia of Type Strains, Phase IV (KMG-IV): sequencing the most valuable type-strain genomes for metagenomic binning, comparative biology and taxonomic classification.</title>
        <authorList>
            <person name="Goeker M."/>
        </authorList>
    </citation>
    <scope>NUCLEOTIDE SEQUENCE [LARGE SCALE GENOMIC DNA]</scope>
    <source>
        <strain evidence="9 10">DSM 27138</strain>
    </source>
</reference>
<dbReference type="InterPro" id="IPR009212">
    <property type="entry name" value="Methylthioribose_kinase"/>
</dbReference>
<dbReference type="SUPFAM" id="SSF56112">
    <property type="entry name" value="Protein kinase-like (PK-like)"/>
    <property type="match status" value="1"/>
</dbReference>
<accession>A0ABS4JTU8</accession>
<evidence type="ECO:0000256" key="4">
    <source>
        <dbReference type="ARBA" id="ARBA00022679"/>
    </source>
</evidence>
<name>A0ABS4JTU8_9FIRM</name>
<evidence type="ECO:0000256" key="2">
    <source>
        <dbReference type="ARBA" id="ARBA00011738"/>
    </source>
</evidence>
<comment type="subunit">
    <text evidence="2">Homodimer.</text>
</comment>
<evidence type="ECO:0000256" key="5">
    <source>
        <dbReference type="ARBA" id="ARBA00022741"/>
    </source>
</evidence>